<dbReference type="SUPFAM" id="SSF141091">
    <property type="entry name" value="L21p-like"/>
    <property type="match status" value="1"/>
</dbReference>
<dbReference type="PANTHER" id="PTHR36403">
    <property type="entry name" value="PROTEIN COFACTOR ASSEMBLY OF COMPLEX C SUBUNIT B CCB2, CHLOROPLASTIC"/>
    <property type="match status" value="1"/>
</dbReference>
<gene>
    <name evidence="4" type="ORF">C2E20_6075</name>
</gene>
<organism evidence="4 5">
    <name type="scientific">Micractinium conductrix</name>
    <dbReference type="NCBI Taxonomy" id="554055"/>
    <lineage>
        <taxon>Eukaryota</taxon>
        <taxon>Viridiplantae</taxon>
        <taxon>Chlorophyta</taxon>
        <taxon>core chlorophytes</taxon>
        <taxon>Trebouxiophyceae</taxon>
        <taxon>Chlorellales</taxon>
        <taxon>Chlorellaceae</taxon>
        <taxon>Chlorella clade</taxon>
        <taxon>Micractinium</taxon>
    </lineage>
</organism>
<evidence type="ECO:0000256" key="1">
    <source>
        <dbReference type="ARBA" id="ARBA00008563"/>
    </source>
</evidence>
<dbReference type="Pfam" id="PF00829">
    <property type="entry name" value="Ribosomal_L21p"/>
    <property type="match status" value="1"/>
</dbReference>
<evidence type="ECO:0000256" key="3">
    <source>
        <dbReference type="ARBA" id="ARBA00023274"/>
    </source>
</evidence>
<dbReference type="OrthoDB" id="5994at2759"/>
<dbReference type="GO" id="GO:0005840">
    <property type="term" value="C:ribosome"/>
    <property type="evidence" value="ECO:0007669"/>
    <property type="project" value="UniProtKB-KW"/>
</dbReference>
<comment type="caution">
    <text evidence="4">The sequence shown here is derived from an EMBL/GenBank/DDBJ whole genome shotgun (WGS) entry which is preliminary data.</text>
</comment>
<dbReference type="GO" id="GO:0005737">
    <property type="term" value="C:cytoplasm"/>
    <property type="evidence" value="ECO:0007669"/>
    <property type="project" value="UniProtKB-ARBA"/>
</dbReference>
<dbReference type="HAMAP" id="MF_01363">
    <property type="entry name" value="Ribosomal_bL21"/>
    <property type="match status" value="1"/>
</dbReference>
<keyword evidence="5" id="KW-1185">Reference proteome</keyword>
<dbReference type="EMBL" id="LHPF02000019">
    <property type="protein sequence ID" value="PSC70636.1"/>
    <property type="molecule type" value="Genomic_DNA"/>
</dbReference>
<accession>A0A2P6V968</accession>
<comment type="similarity">
    <text evidence="1">Belongs to the bacterial ribosomal protein bL21 family.</text>
</comment>
<proteinExistence type="inferred from homology"/>
<reference evidence="4 5" key="1">
    <citation type="journal article" date="2018" name="Plant J.">
        <title>Genome sequences of Chlorella sorokiniana UTEX 1602 and Micractinium conductrix SAG 241.80: implications to maltose excretion by a green alga.</title>
        <authorList>
            <person name="Arriola M.B."/>
            <person name="Velmurugan N."/>
            <person name="Zhang Y."/>
            <person name="Plunkett M.H."/>
            <person name="Hondzo H."/>
            <person name="Barney B.M."/>
        </authorList>
    </citation>
    <scope>NUCLEOTIDE SEQUENCE [LARGE SCALE GENOMIC DNA]</scope>
    <source>
        <strain evidence="4 5">SAG 241.80</strain>
    </source>
</reference>
<protein>
    <submittedName>
        <fullName evidence="4">50S ribosomal mitochondrial-like</fullName>
    </submittedName>
</protein>
<dbReference type="InterPro" id="IPR044970">
    <property type="entry name" value="CCB2"/>
</dbReference>
<evidence type="ECO:0000256" key="2">
    <source>
        <dbReference type="ARBA" id="ARBA00022980"/>
    </source>
</evidence>
<dbReference type="GO" id="GO:1990904">
    <property type="term" value="C:ribonucleoprotein complex"/>
    <property type="evidence" value="ECO:0007669"/>
    <property type="project" value="UniProtKB-KW"/>
</dbReference>
<dbReference type="Pfam" id="PF11152">
    <property type="entry name" value="CCB2_CCB4"/>
    <property type="match status" value="1"/>
</dbReference>
<dbReference type="AlphaFoldDB" id="A0A2P6V968"/>
<dbReference type="InterPro" id="IPR021325">
    <property type="entry name" value="CCB2/CCB4"/>
</dbReference>
<dbReference type="InterPro" id="IPR036164">
    <property type="entry name" value="bL21-like_sf"/>
</dbReference>
<dbReference type="PANTHER" id="PTHR36403:SF1">
    <property type="entry name" value="PROTEIN COFACTOR ASSEMBLY OF COMPLEX C SUBUNIT B CCB2, CHLOROPLASTIC"/>
    <property type="match status" value="1"/>
</dbReference>
<keyword evidence="3" id="KW-0687">Ribonucleoprotein</keyword>
<dbReference type="InterPro" id="IPR001787">
    <property type="entry name" value="Ribosomal_bL21"/>
</dbReference>
<dbReference type="InterPro" id="IPR028909">
    <property type="entry name" value="bL21-like"/>
</dbReference>
<dbReference type="GO" id="GO:0003735">
    <property type="term" value="F:structural constituent of ribosome"/>
    <property type="evidence" value="ECO:0007669"/>
    <property type="project" value="InterPro"/>
</dbReference>
<dbReference type="STRING" id="554055.A0A2P6V968"/>
<evidence type="ECO:0000313" key="5">
    <source>
        <dbReference type="Proteomes" id="UP000239649"/>
    </source>
</evidence>
<name>A0A2P6V968_9CHLO</name>
<evidence type="ECO:0000313" key="4">
    <source>
        <dbReference type="EMBL" id="PSC70636.1"/>
    </source>
</evidence>
<sequence length="452" mass="46566">MALLRRAGAALGARLAVSLTGARGIAALQPSQQLGLAQQQQQPTWAQQPWQQQRGFAAEPAAAAAPLPPPPDVYVRLPQPVSEPYAVPHKRVYAVVEVGGTQYKVAPNDLIVTEKLAGVDVNDRLQLRRVLLLGSAAETIIGRPYVPEAAVTAAVEEQFLDGKVLIFHKRRRKNSRRLRGHRQPLTTLRILDVHGIAEAPGTTTAAAAEAPDAADALVPRVVGGVGAAALVVNHLLGGEPSEAQMRAEVLGVALAAVAVATPAVEQRLKELTPGRGRQAAASSVPGATSVFSLQPDLPEATKQELAWASYALLRNTNICGLVAFWEGRALLARGLVASAPPPAGGKADAVATLAALSAGLQPTATAPLSCADRAAISRAGAAGWAGVPEGAESLLAQPLLPLAGDSQAADDGSGSAQRGVLLLLSERPRALSGKERAWAAAVAAKLHAALSA</sequence>
<dbReference type="NCBIfam" id="TIGR00061">
    <property type="entry name" value="L21"/>
    <property type="match status" value="1"/>
</dbReference>
<dbReference type="GO" id="GO:0010190">
    <property type="term" value="P:cytochrome b6f complex assembly"/>
    <property type="evidence" value="ECO:0007669"/>
    <property type="project" value="InterPro"/>
</dbReference>
<dbReference type="Proteomes" id="UP000239649">
    <property type="component" value="Unassembled WGS sequence"/>
</dbReference>
<dbReference type="GO" id="GO:0003723">
    <property type="term" value="F:RNA binding"/>
    <property type="evidence" value="ECO:0007669"/>
    <property type="project" value="InterPro"/>
</dbReference>
<keyword evidence="2" id="KW-0689">Ribosomal protein</keyword>
<dbReference type="GO" id="GO:0006412">
    <property type="term" value="P:translation"/>
    <property type="evidence" value="ECO:0007669"/>
    <property type="project" value="InterPro"/>
</dbReference>